<name>A0A9K3KWB4_9STRA</name>
<dbReference type="Pfam" id="PF02622">
    <property type="entry name" value="DUF179"/>
    <property type="match status" value="1"/>
</dbReference>
<reference evidence="2" key="2">
    <citation type="submission" date="2021-04" db="EMBL/GenBank/DDBJ databases">
        <authorList>
            <person name="Podell S."/>
        </authorList>
    </citation>
    <scope>NUCLEOTIDE SEQUENCE</scope>
    <source>
        <strain evidence="2">Hildebrandi</strain>
    </source>
</reference>
<feature type="compositionally biased region" description="Low complexity" evidence="1">
    <location>
        <begin position="298"/>
        <end position="307"/>
    </location>
</feature>
<keyword evidence="3" id="KW-1185">Reference proteome</keyword>
<proteinExistence type="predicted"/>
<reference evidence="2" key="1">
    <citation type="journal article" date="2021" name="Sci. Rep.">
        <title>Diploid genomic architecture of Nitzschia inconspicua, an elite biomass production diatom.</title>
        <authorList>
            <person name="Oliver A."/>
            <person name="Podell S."/>
            <person name="Pinowska A."/>
            <person name="Traller J.C."/>
            <person name="Smith S.R."/>
            <person name="McClure R."/>
            <person name="Beliaev A."/>
            <person name="Bohutskyi P."/>
            <person name="Hill E.A."/>
            <person name="Rabines A."/>
            <person name="Zheng H."/>
            <person name="Allen L.Z."/>
            <person name="Kuo A."/>
            <person name="Grigoriev I.V."/>
            <person name="Allen A.E."/>
            <person name="Hazlebeck D."/>
            <person name="Allen E.E."/>
        </authorList>
    </citation>
    <scope>NUCLEOTIDE SEQUENCE</scope>
    <source>
        <strain evidence="2">Hildebrandi</strain>
    </source>
</reference>
<evidence type="ECO:0000313" key="2">
    <source>
        <dbReference type="EMBL" id="KAG7350400.1"/>
    </source>
</evidence>
<dbReference type="InterPro" id="IPR003774">
    <property type="entry name" value="AlgH-like"/>
</dbReference>
<dbReference type="OrthoDB" id="272750at2759"/>
<sequence>MVPAPKWCQRQFDGKIKQRMGKRLVFHALMVVLCLQLLLLQFPSMNMSANAFMAKRYSSGTQANSRSTQRRCKYHHQQQNNLSFMQLYSAPSSSSTSDSSSKIRYLGSGPNAIVREGVVLLAPVEEYHHFLRQAAVFVYAMGETDDGDYVVRGVIVDHPTPFTMKEMMKDKPSDADNEVYNNLIFRGGDTGGESAFGLHTLSDLGVDEIGTSGIYQGGDFSSVSCSVDSEKVKFFFNYMEFTEQELEDMLEVKYEDGDCWTSVEVPPDLVLSSEYDRGEAWARLRNAVRDDIEASKQQILLQQQQQQREQETSDGGNE</sequence>
<evidence type="ECO:0000256" key="1">
    <source>
        <dbReference type="SAM" id="MobiDB-lite"/>
    </source>
</evidence>
<dbReference type="Proteomes" id="UP000693970">
    <property type="component" value="Unassembled WGS sequence"/>
</dbReference>
<protein>
    <submittedName>
        <fullName evidence="2">ACR COG1678 domain containing protein</fullName>
    </submittedName>
</protein>
<evidence type="ECO:0000313" key="3">
    <source>
        <dbReference type="Proteomes" id="UP000693970"/>
    </source>
</evidence>
<dbReference type="AlphaFoldDB" id="A0A9K3KWB4"/>
<comment type="caution">
    <text evidence="2">The sequence shown here is derived from an EMBL/GenBank/DDBJ whole genome shotgun (WGS) entry which is preliminary data.</text>
</comment>
<accession>A0A9K3KWB4</accession>
<dbReference type="EMBL" id="JAGRRH010000018">
    <property type="protein sequence ID" value="KAG7350400.1"/>
    <property type="molecule type" value="Genomic_DNA"/>
</dbReference>
<feature type="region of interest" description="Disordered" evidence="1">
    <location>
        <begin position="298"/>
        <end position="318"/>
    </location>
</feature>
<gene>
    <name evidence="2" type="ORF">IV203_009760</name>
</gene>
<organism evidence="2 3">
    <name type="scientific">Nitzschia inconspicua</name>
    <dbReference type="NCBI Taxonomy" id="303405"/>
    <lineage>
        <taxon>Eukaryota</taxon>
        <taxon>Sar</taxon>
        <taxon>Stramenopiles</taxon>
        <taxon>Ochrophyta</taxon>
        <taxon>Bacillariophyta</taxon>
        <taxon>Bacillariophyceae</taxon>
        <taxon>Bacillariophycidae</taxon>
        <taxon>Bacillariales</taxon>
        <taxon>Bacillariaceae</taxon>
        <taxon>Nitzschia</taxon>
    </lineage>
</organism>